<reference evidence="1" key="2">
    <citation type="journal article" date="2015" name="Data Brief">
        <title>Shoot transcriptome of the giant reed, Arundo donax.</title>
        <authorList>
            <person name="Barrero R.A."/>
            <person name="Guerrero F.D."/>
            <person name="Moolhuijzen P."/>
            <person name="Goolsby J.A."/>
            <person name="Tidwell J."/>
            <person name="Bellgard S.E."/>
            <person name="Bellgard M.I."/>
        </authorList>
    </citation>
    <scope>NUCLEOTIDE SEQUENCE</scope>
    <source>
        <tissue evidence="1">Shoot tissue taken approximately 20 cm above the soil surface</tissue>
    </source>
</reference>
<reference evidence="1" key="1">
    <citation type="submission" date="2014-09" db="EMBL/GenBank/DDBJ databases">
        <authorList>
            <person name="Magalhaes I.L.F."/>
            <person name="Oliveira U."/>
            <person name="Santos F.R."/>
            <person name="Vidigal T.H.D.A."/>
            <person name="Brescovit A.D."/>
            <person name="Santos A.J."/>
        </authorList>
    </citation>
    <scope>NUCLEOTIDE SEQUENCE</scope>
    <source>
        <tissue evidence="1">Shoot tissue taken approximately 20 cm above the soil surface</tissue>
    </source>
</reference>
<sequence>MGAGTTAPAWLAARRAS</sequence>
<accession>A0A0A9GN75</accession>
<proteinExistence type="predicted"/>
<dbReference type="EMBL" id="GBRH01173895">
    <property type="protein sequence ID" value="JAE24001.1"/>
    <property type="molecule type" value="Transcribed_RNA"/>
</dbReference>
<dbReference type="AlphaFoldDB" id="A0A0A9GN75"/>
<organism evidence="1">
    <name type="scientific">Arundo donax</name>
    <name type="common">Giant reed</name>
    <name type="synonym">Donax arundinaceus</name>
    <dbReference type="NCBI Taxonomy" id="35708"/>
    <lineage>
        <taxon>Eukaryota</taxon>
        <taxon>Viridiplantae</taxon>
        <taxon>Streptophyta</taxon>
        <taxon>Embryophyta</taxon>
        <taxon>Tracheophyta</taxon>
        <taxon>Spermatophyta</taxon>
        <taxon>Magnoliopsida</taxon>
        <taxon>Liliopsida</taxon>
        <taxon>Poales</taxon>
        <taxon>Poaceae</taxon>
        <taxon>PACMAD clade</taxon>
        <taxon>Arundinoideae</taxon>
        <taxon>Arundineae</taxon>
        <taxon>Arundo</taxon>
    </lineage>
</organism>
<evidence type="ECO:0000313" key="1">
    <source>
        <dbReference type="EMBL" id="JAE24001.1"/>
    </source>
</evidence>
<protein>
    <submittedName>
        <fullName evidence="1">Uncharacterized protein</fullName>
    </submittedName>
</protein>
<name>A0A0A9GN75_ARUDO</name>